<reference evidence="1 2" key="1">
    <citation type="journal article" date="2024" name="G3 (Bethesda)">
        <title>Genome assembly of Hibiscus sabdariffa L. provides insights into metabolisms of medicinal natural products.</title>
        <authorList>
            <person name="Kim T."/>
        </authorList>
    </citation>
    <scope>NUCLEOTIDE SEQUENCE [LARGE SCALE GENOMIC DNA]</scope>
    <source>
        <strain evidence="1">TK-2024</strain>
        <tissue evidence="1">Old leaves</tissue>
    </source>
</reference>
<dbReference type="EMBL" id="JBBPBM010000036">
    <property type="protein sequence ID" value="KAK8529509.1"/>
    <property type="molecule type" value="Genomic_DNA"/>
</dbReference>
<protein>
    <submittedName>
        <fullName evidence="1">Uncharacterized protein</fullName>
    </submittedName>
</protein>
<dbReference type="Proteomes" id="UP001472677">
    <property type="component" value="Unassembled WGS sequence"/>
</dbReference>
<accession>A0ABR2D4U3</accession>
<evidence type="ECO:0000313" key="2">
    <source>
        <dbReference type="Proteomes" id="UP001472677"/>
    </source>
</evidence>
<name>A0ABR2D4U3_9ROSI</name>
<gene>
    <name evidence="1" type="ORF">V6N12_060288</name>
</gene>
<proteinExistence type="predicted"/>
<sequence>MTLPIVLRLVEELTEASTLRLHVEVGGGCHAINDVCDPCGAIGSRAKLELPKEGGEEDIPRDKMSLNKFATSEVGEDPRCGACGKEGWDQLEGGTNGLQISAVALQSRKMWVTDSLTR</sequence>
<keyword evidence="2" id="KW-1185">Reference proteome</keyword>
<evidence type="ECO:0000313" key="1">
    <source>
        <dbReference type="EMBL" id="KAK8529509.1"/>
    </source>
</evidence>
<comment type="caution">
    <text evidence="1">The sequence shown here is derived from an EMBL/GenBank/DDBJ whole genome shotgun (WGS) entry which is preliminary data.</text>
</comment>
<organism evidence="1 2">
    <name type="scientific">Hibiscus sabdariffa</name>
    <name type="common">roselle</name>
    <dbReference type="NCBI Taxonomy" id="183260"/>
    <lineage>
        <taxon>Eukaryota</taxon>
        <taxon>Viridiplantae</taxon>
        <taxon>Streptophyta</taxon>
        <taxon>Embryophyta</taxon>
        <taxon>Tracheophyta</taxon>
        <taxon>Spermatophyta</taxon>
        <taxon>Magnoliopsida</taxon>
        <taxon>eudicotyledons</taxon>
        <taxon>Gunneridae</taxon>
        <taxon>Pentapetalae</taxon>
        <taxon>rosids</taxon>
        <taxon>malvids</taxon>
        <taxon>Malvales</taxon>
        <taxon>Malvaceae</taxon>
        <taxon>Malvoideae</taxon>
        <taxon>Hibiscus</taxon>
    </lineage>
</organism>